<sequence length="173" mass="19152">MPIEYNFTFALKWPYGVLKTAHWVGPLLTLCALHSRAYDITFLTYFAIIISYVFFLYSLVVWGLHAIGVTQVVGPPPGYNPNDGGDDYSSGERFANLDLWTSVTGAFCFAVIALLSFVALFDNTIDLETSSSIKLPVTAYVFSSIFSLATAASFGYNGHLLRRALSHEYQPLL</sequence>
<keyword evidence="1" id="KW-0812">Transmembrane</keyword>
<protein>
    <submittedName>
        <fullName evidence="2">Uncharacterized protein</fullName>
    </submittedName>
</protein>
<organism evidence="2 3">
    <name type="scientific">Ditylenchus destructor</name>
    <dbReference type="NCBI Taxonomy" id="166010"/>
    <lineage>
        <taxon>Eukaryota</taxon>
        <taxon>Metazoa</taxon>
        <taxon>Ecdysozoa</taxon>
        <taxon>Nematoda</taxon>
        <taxon>Chromadorea</taxon>
        <taxon>Rhabditida</taxon>
        <taxon>Tylenchina</taxon>
        <taxon>Tylenchomorpha</taxon>
        <taxon>Sphaerularioidea</taxon>
        <taxon>Anguinidae</taxon>
        <taxon>Anguininae</taxon>
        <taxon>Ditylenchus</taxon>
    </lineage>
</organism>
<evidence type="ECO:0000313" key="2">
    <source>
        <dbReference type="EMBL" id="KAI1713242.1"/>
    </source>
</evidence>
<accession>A0AAD4R6S6</accession>
<reference evidence="2" key="1">
    <citation type="submission" date="2022-01" db="EMBL/GenBank/DDBJ databases">
        <title>Genome Sequence Resource for Two Populations of Ditylenchus destructor, the Migratory Endoparasitic Phytonematode.</title>
        <authorList>
            <person name="Zhang H."/>
            <person name="Lin R."/>
            <person name="Xie B."/>
        </authorList>
    </citation>
    <scope>NUCLEOTIDE SEQUENCE</scope>
    <source>
        <strain evidence="2">BazhouSP</strain>
    </source>
</reference>
<gene>
    <name evidence="2" type="ORF">DdX_09317</name>
</gene>
<dbReference type="EMBL" id="JAKKPZ010000016">
    <property type="protein sequence ID" value="KAI1713242.1"/>
    <property type="molecule type" value="Genomic_DNA"/>
</dbReference>
<feature type="transmembrane region" description="Helical" evidence="1">
    <location>
        <begin position="99"/>
        <end position="121"/>
    </location>
</feature>
<keyword evidence="1" id="KW-0472">Membrane</keyword>
<keyword evidence="3" id="KW-1185">Reference proteome</keyword>
<proteinExistence type="predicted"/>
<comment type="caution">
    <text evidence="2">The sequence shown here is derived from an EMBL/GenBank/DDBJ whole genome shotgun (WGS) entry which is preliminary data.</text>
</comment>
<evidence type="ECO:0000256" key="1">
    <source>
        <dbReference type="SAM" id="Phobius"/>
    </source>
</evidence>
<evidence type="ECO:0000313" key="3">
    <source>
        <dbReference type="Proteomes" id="UP001201812"/>
    </source>
</evidence>
<feature type="transmembrane region" description="Helical" evidence="1">
    <location>
        <begin position="133"/>
        <end position="156"/>
    </location>
</feature>
<name>A0AAD4R6S6_9BILA</name>
<dbReference type="AlphaFoldDB" id="A0AAD4R6S6"/>
<feature type="transmembrane region" description="Helical" evidence="1">
    <location>
        <begin position="45"/>
        <end position="67"/>
    </location>
</feature>
<keyword evidence="1" id="KW-1133">Transmembrane helix</keyword>
<dbReference type="Proteomes" id="UP001201812">
    <property type="component" value="Unassembled WGS sequence"/>
</dbReference>